<evidence type="ECO:0000256" key="2">
    <source>
        <dbReference type="ARBA" id="ARBA00008558"/>
    </source>
</evidence>
<evidence type="ECO:0000256" key="4">
    <source>
        <dbReference type="HAMAP-Rule" id="MF_00929"/>
    </source>
</evidence>
<accession>D5BJU2</accession>
<proteinExistence type="inferred from homology"/>
<evidence type="ECO:0000313" key="6">
    <source>
        <dbReference type="Proteomes" id="UP000001654"/>
    </source>
</evidence>
<keyword evidence="6" id="KW-1185">Reference proteome</keyword>
<dbReference type="PANTHER" id="PTHR15108">
    <property type="entry name" value="N-ACYLGLUCOSAMINE-2-EPIMERASE"/>
    <property type="match status" value="1"/>
</dbReference>
<dbReference type="eggNOG" id="COG2942">
    <property type="taxonomic scope" value="Bacteria"/>
</dbReference>
<comment type="similarity">
    <text evidence="2">Belongs to the N-acylglucosamine 2-epimerase family.</text>
</comment>
<dbReference type="HOGENOM" id="CLU_046651_3_0_10"/>
<evidence type="ECO:0000256" key="3">
    <source>
        <dbReference type="ARBA" id="ARBA00023235"/>
    </source>
</evidence>
<dbReference type="HAMAP" id="MF_00929">
    <property type="entry name" value="Cellobiose_2_epim"/>
    <property type="match status" value="1"/>
</dbReference>
<dbReference type="Proteomes" id="UP000001654">
    <property type="component" value="Chromosome"/>
</dbReference>
<dbReference type="AlphaFoldDB" id="D5BJU2"/>
<gene>
    <name evidence="5" type="ordered locus">ZPR_3474</name>
</gene>
<dbReference type="GO" id="GO:0047736">
    <property type="term" value="F:cellobiose epimerase activity"/>
    <property type="evidence" value="ECO:0007669"/>
    <property type="project" value="UniProtKB-UniRule"/>
</dbReference>
<comment type="catalytic activity">
    <reaction evidence="1 4">
        <text>D-cellobiose = beta-D-glucosyl-(1-&gt;4)-D-mannopyranose</text>
        <dbReference type="Rhea" id="RHEA:23384"/>
        <dbReference type="ChEBI" id="CHEBI:17057"/>
        <dbReference type="ChEBI" id="CHEBI:47931"/>
        <dbReference type="EC" id="5.1.3.11"/>
    </reaction>
</comment>
<protein>
    <recommendedName>
        <fullName evidence="4">Cellobiose 2-epimerase</fullName>
        <shortName evidence="4">CE</shortName>
        <ecNumber evidence="4">5.1.3.11</ecNumber>
    </recommendedName>
</protein>
<dbReference type="InterPro" id="IPR012341">
    <property type="entry name" value="6hp_glycosidase-like_sf"/>
</dbReference>
<dbReference type="Pfam" id="PF07221">
    <property type="entry name" value="GlcNAc_2-epim"/>
    <property type="match status" value="1"/>
</dbReference>
<reference evidence="5 6" key="1">
    <citation type="journal article" date="2010" name="BMC Genomics">
        <title>The complete genome of Zunongwangia profunda SM-A87 reveals its adaptation to the deep-sea environment and ecological role in sedimentary organic nitrogen degradation.</title>
        <authorList>
            <person name="Qin Q.L."/>
            <person name="Zhang X.Y."/>
            <person name="Wang X.M."/>
            <person name="Liu G.M."/>
            <person name="Chen X.L."/>
            <person name="Xie B.B."/>
            <person name="Dang H.Y."/>
            <person name="Zhou B.C."/>
            <person name="Yu J."/>
            <person name="Zhang Y.Z."/>
        </authorList>
    </citation>
    <scope>NUCLEOTIDE SEQUENCE [LARGE SCALE GENOMIC DNA]</scope>
    <source>
        <strain evidence="6">DSM 18752 / CCTCC AB 206139 / SM-A87</strain>
    </source>
</reference>
<comment type="function">
    <text evidence="4">Catalyzes the reversible epimerization of cellobiose to 4-O-beta-D-glucopyranosyl-D-mannose (Glc-Man).</text>
</comment>
<dbReference type="KEGG" id="zpr:ZPR_3474"/>
<dbReference type="EC" id="5.1.3.11" evidence="4"/>
<organism evidence="5 6">
    <name type="scientific">Zunongwangia profunda (strain DSM 18752 / CCTCC AB 206139 / SM-A87)</name>
    <name type="common">Wangia profunda</name>
    <dbReference type="NCBI Taxonomy" id="655815"/>
    <lineage>
        <taxon>Bacteria</taxon>
        <taxon>Pseudomonadati</taxon>
        <taxon>Bacteroidota</taxon>
        <taxon>Flavobacteriia</taxon>
        <taxon>Flavobacteriales</taxon>
        <taxon>Flavobacteriaceae</taxon>
        <taxon>Zunongwangia</taxon>
    </lineage>
</organism>
<evidence type="ECO:0000313" key="5">
    <source>
        <dbReference type="EMBL" id="ADF53790.1"/>
    </source>
</evidence>
<keyword evidence="3 4" id="KW-0413">Isomerase</keyword>
<dbReference type="InterPro" id="IPR010819">
    <property type="entry name" value="AGE/CE"/>
</dbReference>
<name>D5BJU2_ZUNPS</name>
<dbReference type="InterPro" id="IPR008928">
    <property type="entry name" value="6-hairpin_glycosidase_sf"/>
</dbReference>
<sequence>MNALESTKMFKTLEDELQNITEYWKNNAVDEQYGGFIGRRDHSNQVIPEASKGVILNTRILWSFSAVGMYKNDSSLRTYAERSFHYLEKYFRDQAFGGVFWELGYKGNPFHKRKQVYAQAFTIYGLSRFYLYTGKVEALSWAKELFEMLEEHAYDSEADGYLEAFAEDWSPIEDMRLSKKDMNSSKTMNTHLHILEAYTELSKVWKDPRVLQALRKLIHLFHTKFLNEDNHYELFFDTKWNLQSSTVSFGHDIEAAWLLVEAAKAINEPAMLRKTSEACVTVAKCFLQKAYIPKKGVLNELDRRTGVIDEDRHWWPQAEAMVGLLYAYEIDKDARFENALKDIWEFILKHQIDKDNGEWFFRIDKNMNPYKEEDKLGMWKCPYHNSRALIVLLEHYKKQTE</sequence>
<comment type="similarity">
    <text evidence="4">Belongs to the cellobiose 2-epimerase family.</text>
</comment>
<dbReference type="EMBL" id="CP001650">
    <property type="protein sequence ID" value="ADF53790.1"/>
    <property type="molecule type" value="Genomic_DNA"/>
</dbReference>
<dbReference type="RefSeq" id="WP_013072878.1">
    <property type="nucleotide sequence ID" value="NC_014041.1"/>
</dbReference>
<evidence type="ECO:0000256" key="1">
    <source>
        <dbReference type="ARBA" id="ARBA00001470"/>
    </source>
</evidence>
<dbReference type="GO" id="GO:0005975">
    <property type="term" value="P:carbohydrate metabolic process"/>
    <property type="evidence" value="ECO:0007669"/>
    <property type="project" value="InterPro"/>
</dbReference>
<dbReference type="Gene3D" id="1.50.10.10">
    <property type="match status" value="1"/>
</dbReference>
<dbReference type="STRING" id="655815.ZPR_3474"/>
<dbReference type="SUPFAM" id="SSF48208">
    <property type="entry name" value="Six-hairpin glycosidases"/>
    <property type="match status" value="1"/>
</dbReference>
<dbReference type="InterPro" id="IPR028584">
    <property type="entry name" value="Cellobiose_2_epim"/>
</dbReference>